<dbReference type="SUPFAM" id="SSF49899">
    <property type="entry name" value="Concanavalin A-like lectins/glucanases"/>
    <property type="match status" value="3"/>
</dbReference>
<gene>
    <name evidence="9" type="ORF">DYE48_15500</name>
</gene>
<sequence length="2044" mass="230689">MYVCFNDSFRVQHLYQSSIHRGMVLHFLQRYRVFGWRGVDDGHLNVQPSQSWHEGKRSVEKRPSSSFALPWSSAFFYRRVCPPSRLYSVHTWHPAVVFRQYHSTVNRPFVSFSTRGSKTRLTGCKNRRVFFYMGFKKSAHYFLTTLTILKEEDHLRRAIRRFTTVLTIALLILALFPTYPMAEEGAQESQETSLDPYRSQFHYSPAENWMNDPNGMVYYDGEYHLFYQHNPTGNQWGPMYWGHAVSKDLINWEELPIALYPDEKGFIWSGSVVVDKQNTAGFQTGDEATMVAVFTHEKAGHQTQSLAYSNDKGRTWTKYEGNPVMDMPDDTDVFRDPKVFWHEESGQWKMVVSAGQSIEFYQSDNLKDWQHTDTFERPADATGVWECPDLVELPVDGDGNENKWALIMSVSEGSSAGGSGMEYVVGDFNGESFSTEMTPVPLDYGADMYAGVTWNNLPKEQERTVLLGWMNNWQYGQDIPTENFRGAMSIPRELKLRTAEDGTYQLQQQPVAEFEQLRGENVERKDEVVTEGSQQLGDSVNDLLEITASFDIDQSSADSFGFTLKNENDQSTTIVYHAKEEKIALDRTSSGEGDFSEDFAAVHEAPLKVEDGKVQMRILLDRSSVEVFGNEGTTVLTDQIFRDESPSTLEMFSTGGEAYLTQLNVTDLNKATVEPRKRTIPEDVPNTLENGGFETVDLTGWTARGSAFTHGVSQTETYWDGIPFEHEGNYHLWGFSEDVTDSDFRTGTLQSDLFQLSGKGQVEFLIGGGQDKERLYVALVRASDGKELFKATGANDEKYRRVSWDASAYLGDTLYLKVVDYHNDGFGHINVDDFQVYTEGEPVRDELVNGDFETGDLTGWTVVEGDAFSPADVTSDTDWGWGGPFNHQGDYHLWGAKDGGDEQTGILRSSSFILSGTGTISYLIGGGNDPDRLYVALVRAADDQELMKATHTEWNNTEEYSKVVWDASEYVGEEVYLKVVDNATEGWGHINVDDFQVKQTGLLAHWSFDEQEGKVAKEEIRGESDPVHYVFNDAVYKASSDPLWRPGLVGNALLFDGYSTWVTHEDESFVQPEDALTIEGWVAPRAYEWGDLNQISAIVNQHDKSKGEGFLLGMGRHGKLSFQAGINGDWQEVSTTADERLEKDQWSHVAATFNRNDQSMKLYLNGELVGQTDTPNGRITASSEDLLIGKHNQAALVNGVFDVNMFNGLMDEVKIANDAKSSEEIQEEYQSMVESFDDQTLPEPALDWDRTRYDGDQHRPQYHFMPPEHWMNEPHAPIYYNGKYHIFYQKNPQGPYWHHIHWGHAVSEDLVHWEELPTALAPEAGSVSPDGVWSGSATLDENGEPVLFFTAGDDSKFPNQMTGLAVSEDPSDPELKEWRMLDEPVTVQEENLPAEEGEVMYGQFRDPFVWKDGDTWYQLMGSGIDQVGGTALLYSSKDLENWTYEKPFFTGDSESYPKTGDVWELPVFLPIGKDESGEGKYAFFINPWFDGYSPHNVKYTFYWVGTWDKENLAFVPDHEEPKMFDYGEHFTGPSGMVDEDGTPILFSIAQDKRSEQEHYDAGWAHNAGLPVELSLRDNNDLGLQPIEELESLRGESLVSFENKGMKEANEMIQDVEGDMLEIILDVDPQEAEKVGLKVRQSENGEEETLIYYDTAEETFAIDRNQSSLDPDVSKGVQGGELKLNGDRWQLHLYLDRSMVEAYANGQKSITSRVYPTSYDALGIELWSEGGEPEIVSMDVWEMNGAFGETAPVYEKETETVPPHGELENHDFQIGDLTGWNIVDGNAFSDAHVTTKDDWGWGGPFDQAEDVIDPEPYHLWGFLDSSGGDAATGILESKVFELGGNGKIDFLIGGGNNIDQLSVSLIRASDGNVLKQATGRNQETYRRVTWEASEYVGEDLLIRITDKAEGGWGHINVDDVNVPVALSEEEKILKQLQAMDLQTGEDLDEKIELYQDAEKGIEEKEETFVSIKNEMIDFLEKQLKLKKKEYTLSSIQLHFLVKHAIEETGAQQPSDAGKVQGYVMKRVNKHATGKEVRGVIEEYLK</sequence>
<dbReference type="Gene3D" id="2.115.10.20">
    <property type="entry name" value="Glycosyl hydrolase domain, family 43"/>
    <property type="match status" value="2"/>
</dbReference>
<dbReference type="CDD" id="cd08996">
    <property type="entry name" value="GH32_FFase"/>
    <property type="match status" value="1"/>
</dbReference>
<dbReference type="FunFam" id="2.115.10.20:FF:000003">
    <property type="entry name" value="Levanbiose-producing levanase"/>
    <property type="match status" value="1"/>
</dbReference>
<dbReference type="Gene3D" id="2.60.120.260">
    <property type="entry name" value="Galactose-binding domain-like"/>
    <property type="match status" value="2"/>
</dbReference>
<evidence type="ECO:0000256" key="2">
    <source>
        <dbReference type="ARBA" id="ARBA00022729"/>
    </source>
</evidence>
<dbReference type="EMBL" id="QUAE01000015">
    <property type="protein sequence ID" value="REJ07768.1"/>
    <property type="molecule type" value="Genomic_DNA"/>
</dbReference>
<dbReference type="PANTHER" id="PTHR42800:SF1">
    <property type="entry name" value="EXOINULINASE INUD (AFU_ORTHOLOGUE AFUA_5G00480)"/>
    <property type="match status" value="1"/>
</dbReference>
<dbReference type="Pfam" id="PF13385">
    <property type="entry name" value="Laminin_G_3"/>
    <property type="match status" value="1"/>
</dbReference>
<keyword evidence="7" id="KW-0175">Coiled coil</keyword>
<evidence type="ECO:0000256" key="7">
    <source>
        <dbReference type="SAM" id="Coils"/>
    </source>
</evidence>
<evidence type="ECO:0000256" key="1">
    <source>
        <dbReference type="ARBA" id="ARBA00009902"/>
    </source>
</evidence>
<dbReference type="InterPro" id="IPR013189">
    <property type="entry name" value="Glyco_hydro_32_C"/>
</dbReference>
<organism evidence="9 10">
    <name type="scientific">Halobacillus trueperi</name>
    <dbReference type="NCBI Taxonomy" id="156205"/>
    <lineage>
        <taxon>Bacteria</taxon>
        <taxon>Bacillati</taxon>
        <taxon>Bacillota</taxon>
        <taxon>Bacilli</taxon>
        <taxon>Bacillales</taxon>
        <taxon>Bacillaceae</taxon>
        <taxon>Halobacillus</taxon>
    </lineage>
</organism>
<evidence type="ECO:0000313" key="10">
    <source>
        <dbReference type="Proteomes" id="UP000256305"/>
    </source>
</evidence>
<evidence type="ECO:0000256" key="5">
    <source>
        <dbReference type="ARBA" id="ARBA00023277"/>
    </source>
</evidence>
<dbReference type="Pfam" id="PF00251">
    <property type="entry name" value="Glyco_hydro_32N"/>
    <property type="match status" value="2"/>
</dbReference>
<keyword evidence="2" id="KW-0732">Signal</keyword>
<dbReference type="Gene3D" id="2.60.120.200">
    <property type="match status" value="1"/>
</dbReference>
<dbReference type="Proteomes" id="UP000256305">
    <property type="component" value="Unassembled WGS sequence"/>
</dbReference>
<keyword evidence="5" id="KW-0119">Carbohydrate metabolism</keyword>
<feature type="coiled-coil region" evidence="7">
    <location>
        <begin position="1946"/>
        <end position="1973"/>
    </location>
</feature>
<dbReference type="SMART" id="SM00640">
    <property type="entry name" value="Glyco_32"/>
    <property type="match status" value="2"/>
</dbReference>
<keyword evidence="3" id="KW-0378">Hydrolase</keyword>
<comment type="caution">
    <text evidence="9">The sequence shown here is derived from an EMBL/GenBank/DDBJ whole genome shotgun (WGS) entry which is preliminary data.</text>
</comment>
<dbReference type="PROSITE" id="PS00609">
    <property type="entry name" value="GLYCOSYL_HYDROL_F32"/>
    <property type="match status" value="1"/>
</dbReference>
<comment type="similarity">
    <text evidence="1">Belongs to the glycosyl hydrolase 32 family.</text>
</comment>
<accession>A0A3E0J449</accession>
<dbReference type="InterPro" id="IPR006558">
    <property type="entry name" value="LamG-like"/>
</dbReference>
<dbReference type="GO" id="GO:0005737">
    <property type="term" value="C:cytoplasm"/>
    <property type="evidence" value="ECO:0007669"/>
    <property type="project" value="TreeGrafter"/>
</dbReference>
<protein>
    <recommendedName>
        <fullName evidence="8">LamG-like jellyroll fold domain-containing protein</fullName>
    </recommendedName>
</protein>
<dbReference type="InterPro" id="IPR001362">
    <property type="entry name" value="Glyco_hydro_32"/>
</dbReference>
<dbReference type="SUPFAM" id="SSF75005">
    <property type="entry name" value="Arabinanase/levansucrase/invertase"/>
    <property type="match status" value="2"/>
</dbReference>
<dbReference type="InterPro" id="IPR013148">
    <property type="entry name" value="Glyco_hydro_32_N"/>
</dbReference>
<dbReference type="SMART" id="SM00560">
    <property type="entry name" value="LamGL"/>
    <property type="match status" value="1"/>
</dbReference>
<dbReference type="GO" id="GO:0005987">
    <property type="term" value="P:sucrose catabolic process"/>
    <property type="evidence" value="ECO:0007669"/>
    <property type="project" value="TreeGrafter"/>
</dbReference>
<dbReference type="InterPro" id="IPR018053">
    <property type="entry name" value="Glyco_hydro_32_AS"/>
</dbReference>
<reference evidence="9 10" key="1">
    <citation type="submission" date="2018-08" db="EMBL/GenBank/DDBJ databases">
        <title>Genome sequence of Halobacillus trueperi KCTC 3686.</title>
        <authorList>
            <person name="Cho K.H."/>
            <person name="Kwak M.-J."/>
            <person name="Kim B.-Y."/>
            <person name="Chun J."/>
        </authorList>
    </citation>
    <scope>NUCLEOTIDE SEQUENCE [LARGE SCALE GENOMIC DNA]</scope>
    <source>
        <strain evidence="9 10">KCTC 3686</strain>
    </source>
</reference>
<dbReference type="Pfam" id="PF08244">
    <property type="entry name" value="Glyco_hydro_32C"/>
    <property type="match status" value="2"/>
</dbReference>
<dbReference type="PANTHER" id="PTHR42800">
    <property type="entry name" value="EXOINULINASE INUD (AFU_ORTHOLOGUE AFUA_5G00480)"/>
    <property type="match status" value="1"/>
</dbReference>
<evidence type="ECO:0000256" key="4">
    <source>
        <dbReference type="ARBA" id="ARBA00023157"/>
    </source>
</evidence>
<dbReference type="Gene3D" id="2.60.120.560">
    <property type="entry name" value="Exo-inulinase, domain 1"/>
    <property type="match status" value="2"/>
</dbReference>
<dbReference type="InterPro" id="IPR023168">
    <property type="entry name" value="GatB_Yqey_C_2"/>
</dbReference>
<name>A0A3E0J449_9BACI</name>
<dbReference type="InterPro" id="IPR023296">
    <property type="entry name" value="Glyco_hydro_beta-prop_sf"/>
</dbReference>
<keyword evidence="4" id="KW-1015">Disulfide bond</keyword>
<evidence type="ECO:0000256" key="3">
    <source>
        <dbReference type="ARBA" id="ARBA00022801"/>
    </source>
</evidence>
<feature type="domain" description="LamG-like jellyroll fold" evidence="8">
    <location>
        <begin position="1074"/>
        <end position="1223"/>
    </location>
</feature>
<evidence type="ECO:0000256" key="6">
    <source>
        <dbReference type="ARBA" id="ARBA00023295"/>
    </source>
</evidence>
<keyword evidence="6" id="KW-0326">Glycosidase</keyword>
<dbReference type="CDD" id="cd18622">
    <property type="entry name" value="GH32_Inu-like"/>
    <property type="match status" value="1"/>
</dbReference>
<dbReference type="Gene3D" id="1.10.10.410">
    <property type="match status" value="1"/>
</dbReference>
<dbReference type="GO" id="GO:0004575">
    <property type="term" value="F:sucrose alpha-glucosidase activity"/>
    <property type="evidence" value="ECO:0007669"/>
    <property type="project" value="TreeGrafter"/>
</dbReference>
<proteinExistence type="inferred from homology"/>
<evidence type="ECO:0000313" key="9">
    <source>
        <dbReference type="EMBL" id="REJ07768.1"/>
    </source>
</evidence>
<keyword evidence="10" id="KW-1185">Reference proteome</keyword>
<dbReference type="InterPro" id="IPR013320">
    <property type="entry name" value="ConA-like_dom_sf"/>
</dbReference>
<dbReference type="FunFam" id="2.60.120.560:FF:000003">
    <property type="entry name" value="Extracellular exo-inulinase inuE"/>
    <property type="match status" value="1"/>
</dbReference>
<evidence type="ECO:0000259" key="8">
    <source>
        <dbReference type="SMART" id="SM00560"/>
    </source>
</evidence>